<evidence type="ECO:0008006" key="6">
    <source>
        <dbReference type="Google" id="ProtNLM"/>
    </source>
</evidence>
<name>A0A9W8YU56_9PEZI</name>
<evidence type="ECO:0000313" key="4">
    <source>
        <dbReference type="EMBL" id="KAJ4391075.1"/>
    </source>
</evidence>
<proteinExistence type="inferred from homology"/>
<organism evidence="4 5">
    <name type="scientific">Gnomoniopsis smithogilvyi</name>
    <dbReference type="NCBI Taxonomy" id="1191159"/>
    <lineage>
        <taxon>Eukaryota</taxon>
        <taxon>Fungi</taxon>
        <taxon>Dikarya</taxon>
        <taxon>Ascomycota</taxon>
        <taxon>Pezizomycotina</taxon>
        <taxon>Sordariomycetes</taxon>
        <taxon>Sordariomycetidae</taxon>
        <taxon>Diaporthales</taxon>
        <taxon>Gnomoniaceae</taxon>
        <taxon>Gnomoniopsis</taxon>
    </lineage>
</organism>
<dbReference type="AlphaFoldDB" id="A0A9W8YU56"/>
<keyword evidence="2" id="KW-0560">Oxidoreductase</keyword>
<dbReference type="GO" id="GO:0016491">
    <property type="term" value="F:oxidoreductase activity"/>
    <property type="evidence" value="ECO:0007669"/>
    <property type="project" value="UniProtKB-KW"/>
</dbReference>
<evidence type="ECO:0000256" key="1">
    <source>
        <dbReference type="ARBA" id="ARBA00006484"/>
    </source>
</evidence>
<protein>
    <recommendedName>
        <fullName evidence="6">Short-chain dehydrogenase</fullName>
    </recommendedName>
</protein>
<evidence type="ECO:0000256" key="2">
    <source>
        <dbReference type="ARBA" id="ARBA00023002"/>
    </source>
</evidence>
<dbReference type="SUPFAM" id="SSF51735">
    <property type="entry name" value="NAD(P)-binding Rossmann-fold domains"/>
    <property type="match status" value="1"/>
</dbReference>
<dbReference type="Gene3D" id="3.40.50.720">
    <property type="entry name" value="NAD(P)-binding Rossmann-like Domain"/>
    <property type="match status" value="1"/>
</dbReference>
<dbReference type="InterPro" id="IPR002347">
    <property type="entry name" value="SDR_fam"/>
</dbReference>
<keyword evidence="5" id="KW-1185">Reference proteome</keyword>
<dbReference type="PANTHER" id="PTHR24320:SF283">
    <property type="entry name" value="RETINOL DEHYDROGENASE 11"/>
    <property type="match status" value="1"/>
</dbReference>
<evidence type="ECO:0000313" key="5">
    <source>
        <dbReference type="Proteomes" id="UP001140453"/>
    </source>
</evidence>
<reference evidence="4" key="1">
    <citation type="submission" date="2022-10" db="EMBL/GenBank/DDBJ databases">
        <title>Tapping the CABI collections for fungal endophytes: first genome assemblies for Collariella, Neodidymelliopsis, Ascochyta clinopodiicola, Didymella pomorum, Didymosphaeria variabile, Neocosmospora piperis and Neocucurbitaria cava.</title>
        <authorList>
            <person name="Hill R."/>
        </authorList>
    </citation>
    <scope>NUCLEOTIDE SEQUENCE</scope>
    <source>
        <strain evidence="4">IMI 355082</strain>
    </source>
</reference>
<dbReference type="PRINTS" id="PR00081">
    <property type="entry name" value="GDHRDH"/>
</dbReference>
<dbReference type="PRINTS" id="PR00080">
    <property type="entry name" value="SDRFAMILY"/>
</dbReference>
<dbReference type="EMBL" id="JAPEVB010000003">
    <property type="protein sequence ID" value="KAJ4391075.1"/>
    <property type="molecule type" value="Genomic_DNA"/>
</dbReference>
<comment type="similarity">
    <text evidence="1 3">Belongs to the short-chain dehydrogenases/reductases (SDR) family.</text>
</comment>
<evidence type="ECO:0000256" key="3">
    <source>
        <dbReference type="RuleBase" id="RU000363"/>
    </source>
</evidence>
<accession>A0A9W8YU56</accession>
<dbReference type="Pfam" id="PF00106">
    <property type="entry name" value="adh_short"/>
    <property type="match status" value="1"/>
</dbReference>
<sequence>MTSNPEFNAKTTGTEAAKALGSSIKGKNVVVTGISPNSIGASTALAIASQDPGTLILASRTAARLDEVAAEVEQKYPSVKIQKVSLDLASLDSVKAAASHIDSLVDHIDVLINNAGISHMHREEVKTPGDTVVDLTFFTNHLGPFLFTHLLIPKLRAAASASNAARIINVSSHGHRLSPVRFNDYQISHYVYDGVPDSQKPPPGLPEGVLRLIDGYPGFIGYGQSKTANILYATELARRFKKRGDHITTFSVHPGTIETTLSRDLDDEGRRVIEDSAPDRAWKTLDEGAATTIVAAFDPKLAELDVGGDVIGYMSDCQLADELVAEHAKDPYNAEMLFHESERMLVMRTGL</sequence>
<gene>
    <name evidence="4" type="ORF">N0V93_004689</name>
</gene>
<dbReference type="InterPro" id="IPR036291">
    <property type="entry name" value="NAD(P)-bd_dom_sf"/>
</dbReference>
<comment type="caution">
    <text evidence="4">The sequence shown here is derived from an EMBL/GenBank/DDBJ whole genome shotgun (WGS) entry which is preliminary data.</text>
</comment>
<dbReference type="PANTHER" id="PTHR24320">
    <property type="entry name" value="RETINOL DEHYDROGENASE"/>
    <property type="match status" value="1"/>
</dbReference>
<dbReference type="Proteomes" id="UP001140453">
    <property type="component" value="Unassembled WGS sequence"/>
</dbReference>
<dbReference type="OrthoDB" id="191139at2759"/>